<keyword evidence="4 6" id="KW-0472">Membrane</keyword>
<evidence type="ECO:0000256" key="1">
    <source>
        <dbReference type="ARBA" id="ARBA00004141"/>
    </source>
</evidence>
<dbReference type="PANTHER" id="PTHR33048">
    <property type="entry name" value="PTH11-LIKE INTEGRAL MEMBRANE PROTEIN (AFU_ORTHOLOGUE AFUA_5G11245)"/>
    <property type="match status" value="1"/>
</dbReference>
<comment type="subcellular location">
    <subcellularLocation>
        <location evidence="1">Membrane</location>
        <topology evidence="1">Multi-pass membrane protein</topology>
    </subcellularLocation>
</comment>
<feature type="domain" description="Rhodopsin" evidence="7">
    <location>
        <begin position="68"/>
        <end position="281"/>
    </location>
</feature>
<sequence length="355" mass="39477">MDIPKVLSPSAGENQTARARAIAISCIVIVFVTLILRTLGRYCLKLKHGFKDTSPLQMTRFLGMDDAALTKIFWAAIDRGMGMHIEFVLYKWGYQGLDRYNLGIYMCAIFYNATLGMVKLSVLSLYRRILAGVPSRRLPIINWIAFGIVGVNTCVNVFLAVLQCRPIAAAFDSSIKGTCINQAAFYLGNASSGIFTDIMVYGLSIPIVKPLQMDPRKKLQTLLTLLLGALAIVTSCVRISFLPALLKTSDTTWATSVPMAWSIAEPTIGILVSSMPAMRQIRYLWSHEIKQRRSRHSNPCSEGHIQLHRISEARNSQNVRVGPHVDSLDDGLIYGIEEGRNGGIRRTTRLEVSYH</sequence>
<dbReference type="PANTHER" id="PTHR33048:SF114">
    <property type="entry name" value="MEMBRANE PROTEIN PTH11-LIKE, PUTATIVE (AFU_ORTHOLOGUE AFUA_7G06620)-RELATED"/>
    <property type="match status" value="1"/>
</dbReference>
<evidence type="ECO:0000256" key="3">
    <source>
        <dbReference type="ARBA" id="ARBA00022989"/>
    </source>
</evidence>
<evidence type="ECO:0000256" key="4">
    <source>
        <dbReference type="ARBA" id="ARBA00023136"/>
    </source>
</evidence>
<dbReference type="InterPro" id="IPR052337">
    <property type="entry name" value="SAT4-like"/>
</dbReference>
<accession>A0ABQ8FPU4</accession>
<organism evidence="8 9">
    <name type="scientific">Macrophomina phaseolina</name>
    <dbReference type="NCBI Taxonomy" id="35725"/>
    <lineage>
        <taxon>Eukaryota</taxon>
        <taxon>Fungi</taxon>
        <taxon>Dikarya</taxon>
        <taxon>Ascomycota</taxon>
        <taxon>Pezizomycotina</taxon>
        <taxon>Dothideomycetes</taxon>
        <taxon>Dothideomycetes incertae sedis</taxon>
        <taxon>Botryosphaeriales</taxon>
        <taxon>Botryosphaeriaceae</taxon>
        <taxon>Macrophomina</taxon>
    </lineage>
</organism>
<evidence type="ECO:0000259" key="7">
    <source>
        <dbReference type="Pfam" id="PF20684"/>
    </source>
</evidence>
<proteinExistence type="inferred from homology"/>
<keyword evidence="2 6" id="KW-0812">Transmembrane</keyword>
<evidence type="ECO:0000256" key="5">
    <source>
        <dbReference type="ARBA" id="ARBA00038359"/>
    </source>
</evidence>
<comment type="caution">
    <text evidence="8">The sequence shown here is derived from an EMBL/GenBank/DDBJ whole genome shotgun (WGS) entry which is preliminary data.</text>
</comment>
<dbReference type="Pfam" id="PF20684">
    <property type="entry name" value="Fung_rhodopsin"/>
    <property type="match status" value="1"/>
</dbReference>
<feature type="transmembrane region" description="Helical" evidence="6">
    <location>
        <begin position="21"/>
        <end position="40"/>
    </location>
</feature>
<evidence type="ECO:0000313" key="8">
    <source>
        <dbReference type="EMBL" id="KAH7009178.1"/>
    </source>
</evidence>
<evidence type="ECO:0000256" key="2">
    <source>
        <dbReference type="ARBA" id="ARBA00022692"/>
    </source>
</evidence>
<feature type="transmembrane region" description="Helical" evidence="6">
    <location>
        <begin position="102"/>
        <end position="126"/>
    </location>
</feature>
<protein>
    <recommendedName>
        <fullName evidence="7">Rhodopsin domain-containing protein</fullName>
    </recommendedName>
</protein>
<gene>
    <name evidence="8" type="ORF">B0J12DRAFT_752187</name>
</gene>
<dbReference type="EMBL" id="JAGTJR010000112">
    <property type="protein sequence ID" value="KAH7009178.1"/>
    <property type="molecule type" value="Genomic_DNA"/>
</dbReference>
<keyword evidence="3 6" id="KW-1133">Transmembrane helix</keyword>
<comment type="similarity">
    <text evidence="5">Belongs to the SAT4 family.</text>
</comment>
<name>A0ABQ8FPU4_9PEZI</name>
<feature type="transmembrane region" description="Helical" evidence="6">
    <location>
        <begin position="183"/>
        <end position="203"/>
    </location>
</feature>
<dbReference type="InterPro" id="IPR049326">
    <property type="entry name" value="Rhodopsin_dom_fungi"/>
</dbReference>
<reference evidence="8 9" key="1">
    <citation type="journal article" date="2021" name="Nat. Commun.">
        <title>Genetic determinants of endophytism in the Arabidopsis root mycobiome.</title>
        <authorList>
            <person name="Mesny F."/>
            <person name="Miyauchi S."/>
            <person name="Thiergart T."/>
            <person name="Pickel B."/>
            <person name="Atanasova L."/>
            <person name="Karlsson M."/>
            <person name="Huettel B."/>
            <person name="Barry K.W."/>
            <person name="Haridas S."/>
            <person name="Chen C."/>
            <person name="Bauer D."/>
            <person name="Andreopoulos W."/>
            <person name="Pangilinan J."/>
            <person name="LaButti K."/>
            <person name="Riley R."/>
            <person name="Lipzen A."/>
            <person name="Clum A."/>
            <person name="Drula E."/>
            <person name="Henrissat B."/>
            <person name="Kohler A."/>
            <person name="Grigoriev I.V."/>
            <person name="Martin F.M."/>
            <person name="Hacquard S."/>
        </authorList>
    </citation>
    <scope>NUCLEOTIDE SEQUENCE [LARGE SCALE GENOMIC DNA]</scope>
    <source>
        <strain evidence="8 9">MPI-SDFR-AT-0080</strain>
    </source>
</reference>
<evidence type="ECO:0000256" key="6">
    <source>
        <dbReference type="SAM" id="Phobius"/>
    </source>
</evidence>
<dbReference type="Proteomes" id="UP000774617">
    <property type="component" value="Unassembled WGS sequence"/>
</dbReference>
<feature type="transmembrane region" description="Helical" evidence="6">
    <location>
        <begin position="223"/>
        <end position="246"/>
    </location>
</feature>
<feature type="transmembrane region" description="Helical" evidence="6">
    <location>
        <begin position="138"/>
        <end position="163"/>
    </location>
</feature>
<evidence type="ECO:0000313" key="9">
    <source>
        <dbReference type="Proteomes" id="UP000774617"/>
    </source>
</evidence>
<keyword evidence="9" id="KW-1185">Reference proteome</keyword>